<dbReference type="InterPro" id="IPR036291">
    <property type="entry name" value="NAD(P)-bd_dom_sf"/>
</dbReference>
<dbReference type="AlphaFoldDB" id="A0AAD6T969"/>
<sequence length="338" mass="37895">MWFSKAWNPDGLATHMRYWRKLSLALILASKGAHVSIVARNQARLNKALQAIEVRLHLERILARSDQLLAVYSFDLGTYAGSADALGAVCKPHDDRSPDAIFNCAGSSKPMFFVDMSEDDMTAWTTMVTCSKEDDARGAKGKIVLVSSTLGHMSLVGWSSYSPAKHALRGLADTLQSEFMLYDGMDVHMFFPRTMFTLGYDEENKTKPKIARDIESTDDGLTPDVAAQGFSKVDRLSRRRNSHIYHLKRDSKGHAHITGDIITTMFRPSTRGVAPRHNILLEIGYDLAATVRLHLAPPRFTYLGVQIIAPIWRNGVDKRVRAHRAEHQQHLRDSGFFS</sequence>
<dbReference type="GO" id="GO:0047560">
    <property type="term" value="F:3-dehydrosphinganine reductase activity"/>
    <property type="evidence" value="ECO:0007669"/>
    <property type="project" value="TreeGrafter"/>
</dbReference>
<name>A0AAD6T969_9AGAR</name>
<accession>A0AAD6T969</accession>
<dbReference type="PANTHER" id="PTHR43550">
    <property type="entry name" value="3-KETODIHYDROSPHINGOSINE REDUCTASE"/>
    <property type="match status" value="1"/>
</dbReference>
<dbReference type="Gene3D" id="3.40.50.720">
    <property type="entry name" value="NAD(P)-binding Rossmann-like Domain"/>
    <property type="match status" value="1"/>
</dbReference>
<dbReference type="PANTHER" id="PTHR43550:SF3">
    <property type="entry name" value="3-KETODIHYDROSPHINGOSINE REDUCTASE"/>
    <property type="match status" value="1"/>
</dbReference>
<proteinExistence type="predicted"/>
<protein>
    <submittedName>
        <fullName evidence="1">Oxidoreductase</fullName>
    </submittedName>
</protein>
<dbReference type="EMBL" id="JARJCM010000026">
    <property type="protein sequence ID" value="KAJ7039642.1"/>
    <property type="molecule type" value="Genomic_DNA"/>
</dbReference>
<dbReference type="GO" id="GO:0030148">
    <property type="term" value="P:sphingolipid biosynthetic process"/>
    <property type="evidence" value="ECO:0007669"/>
    <property type="project" value="TreeGrafter"/>
</dbReference>
<organism evidence="1 2">
    <name type="scientific">Mycena alexandri</name>
    <dbReference type="NCBI Taxonomy" id="1745969"/>
    <lineage>
        <taxon>Eukaryota</taxon>
        <taxon>Fungi</taxon>
        <taxon>Dikarya</taxon>
        <taxon>Basidiomycota</taxon>
        <taxon>Agaricomycotina</taxon>
        <taxon>Agaricomycetes</taxon>
        <taxon>Agaricomycetidae</taxon>
        <taxon>Agaricales</taxon>
        <taxon>Marasmiineae</taxon>
        <taxon>Mycenaceae</taxon>
        <taxon>Mycena</taxon>
    </lineage>
</organism>
<gene>
    <name evidence="1" type="ORF">C8F04DRAFT_1209063</name>
</gene>
<keyword evidence="2" id="KW-1185">Reference proteome</keyword>
<dbReference type="Proteomes" id="UP001218188">
    <property type="component" value="Unassembled WGS sequence"/>
</dbReference>
<dbReference type="Pfam" id="PF00106">
    <property type="entry name" value="adh_short"/>
    <property type="match status" value="1"/>
</dbReference>
<evidence type="ECO:0000313" key="2">
    <source>
        <dbReference type="Proteomes" id="UP001218188"/>
    </source>
</evidence>
<reference evidence="1" key="1">
    <citation type="submission" date="2023-03" db="EMBL/GenBank/DDBJ databases">
        <title>Massive genome expansion in bonnet fungi (Mycena s.s.) driven by repeated elements and novel gene families across ecological guilds.</title>
        <authorList>
            <consortium name="Lawrence Berkeley National Laboratory"/>
            <person name="Harder C.B."/>
            <person name="Miyauchi S."/>
            <person name="Viragh M."/>
            <person name="Kuo A."/>
            <person name="Thoen E."/>
            <person name="Andreopoulos B."/>
            <person name="Lu D."/>
            <person name="Skrede I."/>
            <person name="Drula E."/>
            <person name="Henrissat B."/>
            <person name="Morin E."/>
            <person name="Kohler A."/>
            <person name="Barry K."/>
            <person name="LaButti K."/>
            <person name="Morin E."/>
            <person name="Salamov A."/>
            <person name="Lipzen A."/>
            <person name="Mereny Z."/>
            <person name="Hegedus B."/>
            <person name="Baldrian P."/>
            <person name="Stursova M."/>
            <person name="Weitz H."/>
            <person name="Taylor A."/>
            <person name="Grigoriev I.V."/>
            <person name="Nagy L.G."/>
            <person name="Martin F."/>
            <person name="Kauserud H."/>
        </authorList>
    </citation>
    <scope>NUCLEOTIDE SEQUENCE</scope>
    <source>
        <strain evidence="1">CBHHK200</strain>
    </source>
</reference>
<dbReference type="SUPFAM" id="SSF51735">
    <property type="entry name" value="NAD(P)-binding Rossmann-fold domains"/>
    <property type="match status" value="1"/>
</dbReference>
<comment type="caution">
    <text evidence="1">The sequence shown here is derived from an EMBL/GenBank/DDBJ whole genome shotgun (WGS) entry which is preliminary data.</text>
</comment>
<dbReference type="GO" id="GO:0006666">
    <property type="term" value="P:3-keto-sphinganine metabolic process"/>
    <property type="evidence" value="ECO:0007669"/>
    <property type="project" value="TreeGrafter"/>
</dbReference>
<dbReference type="InterPro" id="IPR002347">
    <property type="entry name" value="SDR_fam"/>
</dbReference>
<evidence type="ECO:0000313" key="1">
    <source>
        <dbReference type="EMBL" id="KAJ7039642.1"/>
    </source>
</evidence>
<dbReference type="GO" id="GO:0005789">
    <property type="term" value="C:endoplasmic reticulum membrane"/>
    <property type="evidence" value="ECO:0007669"/>
    <property type="project" value="TreeGrafter"/>
</dbReference>